<evidence type="ECO:0000313" key="2">
    <source>
        <dbReference type="Proteomes" id="UP000001317"/>
    </source>
</evidence>
<dbReference type="Proteomes" id="UP000001317">
    <property type="component" value="Chromosome"/>
</dbReference>
<keyword evidence="2" id="KW-1185">Reference proteome</keyword>
<dbReference type="EMBL" id="CP000931">
    <property type="protein sequence ID" value="ABZ76784.1"/>
    <property type="molecule type" value="Genomic_DNA"/>
</dbReference>
<dbReference type="AlphaFoldDB" id="B0TUQ6"/>
<protein>
    <submittedName>
        <fullName evidence="1">Uncharacterized protein</fullName>
    </submittedName>
</protein>
<proteinExistence type="predicted"/>
<organism evidence="1 2">
    <name type="scientific">Shewanella halifaxensis (strain HAW-EB4)</name>
    <dbReference type="NCBI Taxonomy" id="458817"/>
    <lineage>
        <taxon>Bacteria</taxon>
        <taxon>Pseudomonadati</taxon>
        <taxon>Pseudomonadota</taxon>
        <taxon>Gammaproteobacteria</taxon>
        <taxon>Alteromonadales</taxon>
        <taxon>Shewanellaceae</taxon>
        <taxon>Shewanella</taxon>
    </lineage>
</organism>
<sequence>MLDYGFKVVHTTYMNTFHLAVIISGSPCFCDYRQLDTPAKAYIIPISIKIWSFSESLAVIRQGH</sequence>
<gene>
    <name evidence="1" type="ordered locus">Shal_2225</name>
</gene>
<dbReference type="HOGENOM" id="CLU_2865355_0_0_6"/>
<reference evidence="1" key="1">
    <citation type="submission" date="2008-01" db="EMBL/GenBank/DDBJ databases">
        <title>Complete sequence of Shewanella halifaxensis HAW-EB4.</title>
        <authorList>
            <consortium name="US DOE Joint Genome Institute"/>
            <person name="Copeland A."/>
            <person name="Lucas S."/>
            <person name="Lapidus A."/>
            <person name="Glavina del Rio T."/>
            <person name="Dalin E."/>
            <person name="Tice H."/>
            <person name="Bruce D."/>
            <person name="Goodwin L."/>
            <person name="Pitluck S."/>
            <person name="Sims D."/>
            <person name="Brettin T."/>
            <person name="Detter J.C."/>
            <person name="Han C."/>
            <person name="Kuske C.R."/>
            <person name="Schmutz J."/>
            <person name="Larimer F."/>
            <person name="Land M."/>
            <person name="Hauser L."/>
            <person name="Kyrpides N."/>
            <person name="Kim E."/>
            <person name="Zhao J.-S."/>
            <person name="Richardson P."/>
        </authorList>
    </citation>
    <scope>NUCLEOTIDE SEQUENCE [LARGE SCALE GENOMIC DNA]</scope>
    <source>
        <strain evidence="1">HAW-EB4</strain>
    </source>
</reference>
<name>B0TUQ6_SHEHH</name>
<dbReference type="KEGG" id="shl:Shal_2225"/>
<evidence type="ECO:0000313" key="1">
    <source>
        <dbReference type="EMBL" id="ABZ76784.1"/>
    </source>
</evidence>
<accession>B0TUQ6</accession>